<comment type="caution">
    <text evidence="2">The sequence shown here is derived from an EMBL/GenBank/DDBJ whole genome shotgun (WGS) entry which is preliminary data.</text>
</comment>
<name>A0A1F6XWY4_9BACT</name>
<dbReference type="InterPro" id="IPR053737">
    <property type="entry name" value="Type_II_TA_Toxin"/>
</dbReference>
<dbReference type="PROSITE" id="PS51459">
    <property type="entry name" value="FIDO"/>
    <property type="match status" value="1"/>
</dbReference>
<dbReference type="EMBL" id="MFVK01000032">
    <property type="protein sequence ID" value="OGI98627.1"/>
    <property type="molecule type" value="Genomic_DNA"/>
</dbReference>
<feature type="domain" description="Fido" evidence="1">
    <location>
        <begin position="1"/>
        <end position="128"/>
    </location>
</feature>
<protein>
    <recommendedName>
        <fullName evidence="1">Fido domain-containing protein</fullName>
    </recommendedName>
</protein>
<dbReference type="InterPro" id="IPR003812">
    <property type="entry name" value="Fido"/>
</dbReference>
<organism evidence="2 3">
    <name type="scientific">Candidatus Nomurabacteria bacterium RIFCSPLOWO2_02_FULL_40_10</name>
    <dbReference type="NCBI Taxonomy" id="1801786"/>
    <lineage>
        <taxon>Bacteria</taxon>
        <taxon>Candidatus Nomuraibacteriota</taxon>
    </lineage>
</organism>
<gene>
    <name evidence="2" type="ORF">A3H53_01260</name>
</gene>
<dbReference type="GO" id="GO:0016301">
    <property type="term" value="F:kinase activity"/>
    <property type="evidence" value="ECO:0007669"/>
    <property type="project" value="InterPro"/>
</dbReference>
<dbReference type="Proteomes" id="UP000176479">
    <property type="component" value="Unassembled WGS sequence"/>
</dbReference>
<reference evidence="2 3" key="1">
    <citation type="journal article" date="2016" name="Nat. Commun.">
        <title>Thousands of microbial genomes shed light on interconnected biogeochemical processes in an aquifer system.</title>
        <authorList>
            <person name="Anantharaman K."/>
            <person name="Brown C.T."/>
            <person name="Hug L.A."/>
            <person name="Sharon I."/>
            <person name="Castelle C.J."/>
            <person name="Probst A.J."/>
            <person name="Thomas B.C."/>
            <person name="Singh A."/>
            <person name="Wilkins M.J."/>
            <person name="Karaoz U."/>
            <person name="Brodie E.L."/>
            <person name="Williams K.H."/>
            <person name="Hubbard S.S."/>
            <person name="Banfield J.F."/>
        </authorList>
    </citation>
    <scope>NUCLEOTIDE SEQUENCE [LARGE SCALE GENOMIC DNA]</scope>
</reference>
<evidence type="ECO:0000259" key="1">
    <source>
        <dbReference type="PROSITE" id="PS51459"/>
    </source>
</evidence>
<dbReference type="SUPFAM" id="SSF140931">
    <property type="entry name" value="Fic-like"/>
    <property type="match status" value="1"/>
</dbReference>
<accession>A0A1F6XWY4</accession>
<dbReference type="AlphaFoldDB" id="A0A1F6XWY4"/>
<dbReference type="Pfam" id="PF02661">
    <property type="entry name" value="Fic"/>
    <property type="match status" value="1"/>
</dbReference>
<evidence type="ECO:0000313" key="2">
    <source>
        <dbReference type="EMBL" id="OGI98627.1"/>
    </source>
</evidence>
<sequence length="133" mass="15382">MAEVEYVAHRAAKELMAFNEPIPDFNTRFPNILESCLRTPLQSFGGKKLYGGLIGKTAILFYLMIKNHPFQNGNKRVAVTMLLYLLFKNGKWLRVDNQELYNFARWVAESNPKVKDATIEAIHKFIQTYLIDL</sequence>
<dbReference type="Gene3D" id="1.20.120.1870">
    <property type="entry name" value="Fic/DOC protein, Fido domain"/>
    <property type="match status" value="1"/>
</dbReference>
<proteinExistence type="predicted"/>
<dbReference type="InterPro" id="IPR006440">
    <property type="entry name" value="Doc"/>
</dbReference>
<dbReference type="NCBIfam" id="TIGR01550">
    <property type="entry name" value="DOC_P1"/>
    <property type="match status" value="1"/>
</dbReference>
<dbReference type="InterPro" id="IPR036597">
    <property type="entry name" value="Fido-like_dom_sf"/>
</dbReference>
<evidence type="ECO:0000313" key="3">
    <source>
        <dbReference type="Proteomes" id="UP000176479"/>
    </source>
</evidence>